<name>A0A1V4D2E5_9ACTN</name>
<protein>
    <recommendedName>
        <fullName evidence="3">Sporadically distributed protein, TIGR04141 family</fullName>
    </recommendedName>
</protein>
<dbReference type="InterPro" id="IPR026487">
    <property type="entry name" value="CHP04141"/>
</dbReference>
<dbReference type="Pfam" id="PF19614">
    <property type="entry name" value="DUF6119"/>
    <property type="match status" value="1"/>
</dbReference>
<proteinExistence type="predicted"/>
<keyword evidence="2" id="KW-1185">Reference proteome</keyword>
<evidence type="ECO:0008006" key="3">
    <source>
        <dbReference type="Google" id="ProtNLM"/>
    </source>
</evidence>
<comment type="caution">
    <text evidence="1">The sequence shown here is derived from an EMBL/GenBank/DDBJ whole genome shotgun (WGS) entry which is preliminary data.</text>
</comment>
<accession>A0A1V4D2E5</accession>
<evidence type="ECO:0000313" key="2">
    <source>
        <dbReference type="Proteomes" id="UP000033615"/>
    </source>
</evidence>
<gene>
    <name evidence="1" type="ORF">VT50_0220815</name>
</gene>
<dbReference type="Proteomes" id="UP000033615">
    <property type="component" value="Unassembled WGS sequence"/>
</dbReference>
<dbReference type="AlphaFoldDB" id="A0A1V4D2E5"/>
<organism evidence="1 2">
    <name type="scientific">Streptomyces antioxidans</name>
    <dbReference type="NCBI Taxonomy" id="1507734"/>
    <lineage>
        <taxon>Bacteria</taxon>
        <taxon>Bacillati</taxon>
        <taxon>Actinomycetota</taxon>
        <taxon>Actinomycetes</taxon>
        <taxon>Kitasatosporales</taxon>
        <taxon>Streptomycetaceae</taxon>
        <taxon>Streptomyces</taxon>
    </lineage>
</organism>
<sequence length="553" mass="61446">MSDMARNTTDTVRRTTLYRLIDTELNEAALQSALVDYYANSPDFTLELTQIEQLPAITAWGIMGKKNQADWCATFKSLTGKNAKVSNVAAAGAILIAIPGGPYAITYGMGHLLIDPSRIDPGFGLSFSIRSVEPDYIRQITRNIMDSRARVDRSSVAGGQSIRGFGIEYYGEIVSRLAGTLGTVSMTFNRSKSRKVTIAAADSLKIPLGTRPADLIGDLKEITRVSDTASPVPELGFIDQIRALKSSNKKVSELEDRLSAALASNDGSPLALTLPAECEEHEHAAHSYRIKIASDRFEVIEDLDISAVLDRLSRLSPNKKLEALRAGYIQICSDASGQEKASRQVKAHKWLAFEAPLDSDHYFYHQGRWFEVGDNYLNFLRNRLDEVFARKPSIALTKWKSEWQDEETYNFEAAKLIPGAVCLDRRRIHTKLHPHGIEGCDIIGPQNELIHVKRASSSAPLSHLFAQGWTSIDALRSDREARNKLLERVRERSLKHPYDPATKPKKLIYGIAIKRDATVSRANLFTFSQVALMRAINALENADVDVEVVPIPQ</sequence>
<dbReference type="NCBIfam" id="TIGR04141">
    <property type="entry name" value="TIGR04141 family sporadically distributed protein"/>
    <property type="match status" value="1"/>
</dbReference>
<dbReference type="EMBL" id="LAKD02000050">
    <property type="protein sequence ID" value="OPF77863.1"/>
    <property type="molecule type" value="Genomic_DNA"/>
</dbReference>
<evidence type="ECO:0000313" key="1">
    <source>
        <dbReference type="EMBL" id="OPF77863.1"/>
    </source>
</evidence>
<reference evidence="1" key="1">
    <citation type="submission" date="2016-12" db="EMBL/GenBank/DDBJ databases">
        <title>Genome sequence of Streptomyces antioxidans MUSC 164.</title>
        <authorList>
            <person name="Lee L.-H."/>
            <person name="Ser H.-L."/>
        </authorList>
    </citation>
    <scope>NUCLEOTIDE SEQUENCE [LARGE SCALE GENOMIC DNA]</scope>
    <source>
        <strain evidence="1">MUSC 164</strain>
    </source>
</reference>